<feature type="active site" description="Proton donor/acceptor" evidence="7">
    <location>
        <position position="74"/>
    </location>
</feature>
<evidence type="ECO:0000256" key="5">
    <source>
        <dbReference type="ARBA" id="ARBA00023235"/>
    </source>
</evidence>
<dbReference type="GO" id="GO:0071555">
    <property type="term" value="P:cell wall organization"/>
    <property type="evidence" value="ECO:0007669"/>
    <property type="project" value="UniProtKB-KW"/>
</dbReference>
<evidence type="ECO:0000256" key="7">
    <source>
        <dbReference type="HAMAP-Rule" id="MF_00258"/>
    </source>
</evidence>
<feature type="binding site" evidence="7">
    <location>
        <begin position="43"/>
        <end position="44"/>
    </location>
    <ligand>
        <name>substrate</name>
    </ligand>
</feature>
<dbReference type="FunFam" id="3.40.50.1860:FF:000001">
    <property type="entry name" value="Glutamate racemase"/>
    <property type="match status" value="1"/>
</dbReference>
<sequence>MDTLSPIGIFDSGYGGLTVMREIVNALPQHDYVYLGDNARTPYGTRSFETVYDYTLECVQYLFGQGCELVVLACNTASAKALRNIQQLDLPRLYPGPTPESGPSRRVLGVIRPTAEVIGQYSAAGHVGVLATSGTVSSESYLVEIGHFFPELTVTQEACPMWVPLIENGEHRFGGADYFVKQHIDRLLTRDPLIDTLLLACTHYPLLENKIRAILPTGVTLLSQGPIVAASLVDYLARHPEFGLSAGPTLAGQPGQRRFLTTDSARDFSRQASLFWGEPIEAEKVVF</sequence>
<dbReference type="InterPro" id="IPR018187">
    <property type="entry name" value="Asp/Glu_racemase_AS_1"/>
</dbReference>
<dbReference type="EMBL" id="JAFMYU010000021">
    <property type="protein sequence ID" value="MBO0933648.1"/>
    <property type="molecule type" value="Genomic_DNA"/>
</dbReference>
<comment type="pathway">
    <text evidence="7">Cell wall biogenesis; peptidoglycan biosynthesis.</text>
</comment>
<evidence type="ECO:0000313" key="8">
    <source>
        <dbReference type="EMBL" id="MBO0933648.1"/>
    </source>
</evidence>
<evidence type="ECO:0000256" key="1">
    <source>
        <dbReference type="ARBA" id="ARBA00001602"/>
    </source>
</evidence>
<dbReference type="Gene3D" id="3.40.50.1860">
    <property type="match status" value="2"/>
</dbReference>
<dbReference type="GO" id="GO:0008360">
    <property type="term" value="P:regulation of cell shape"/>
    <property type="evidence" value="ECO:0007669"/>
    <property type="project" value="UniProtKB-KW"/>
</dbReference>
<dbReference type="PANTHER" id="PTHR21198">
    <property type="entry name" value="GLUTAMATE RACEMASE"/>
    <property type="match status" value="1"/>
</dbReference>
<dbReference type="Proteomes" id="UP000664795">
    <property type="component" value="Unassembled WGS sequence"/>
</dbReference>
<keyword evidence="3 7" id="KW-0133">Cell shape</keyword>
<feature type="binding site" evidence="7">
    <location>
        <begin position="75"/>
        <end position="76"/>
    </location>
    <ligand>
        <name>substrate</name>
    </ligand>
</feature>
<dbReference type="HAMAP" id="MF_00258">
    <property type="entry name" value="Glu_racemase"/>
    <property type="match status" value="1"/>
</dbReference>
<dbReference type="NCBIfam" id="TIGR00067">
    <property type="entry name" value="glut_race"/>
    <property type="match status" value="1"/>
</dbReference>
<dbReference type="Pfam" id="PF01177">
    <property type="entry name" value="Asp_Glu_race"/>
    <property type="match status" value="1"/>
</dbReference>
<feature type="binding site" evidence="7">
    <location>
        <begin position="202"/>
        <end position="203"/>
    </location>
    <ligand>
        <name>substrate</name>
    </ligand>
</feature>
<evidence type="ECO:0000256" key="4">
    <source>
        <dbReference type="ARBA" id="ARBA00022984"/>
    </source>
</evidence>
<dbReference type="InterPro" id="IPR004391">
    <property type="entry name" value="Glu_race"/>
</dbReference>
<keyword evidence="5 7" id="KW-0413">Isomerase</keyword>
<protein>
    <recommendedName>
        <fullName evidence="2 7">Glutamate racemase</fullName>
        <ecNumber evidence="2 7">5.1.1.3</ecNumber>
    </recommendedName>
</protein>
<dbReference type="AlphaFoldDB" id="A0A939GC29"/>
<feature type="active site" description="Proton donor/acceptor" evidence="7">
    <location>
        <position position="201"/>
    </location>
</feature>
<dbReference type="InterPro" id="IPR001920">
    <property type="entry name" value="Asp/Glu_race"/>
</dbReference>
<comment type="catalytic activity">
    <reaction evidence="1 7">
        <text>L-glutamate = D-glutamate</text>
        <dbReference type="Rhea" id="RHEA:12813"/>
        <dbReference type="ChEBI" id="CHEBI:29985"/>
        <dbReference type="ChEBI" id="CHEBI:29986"/>
        <dbReference type="EC" id="5.1.1.3"/>
    </reaction>
</comment>
<accession>A0A939GC29</accession>
<dbReference type="PROSITE" id="PS00924">
    <property type="entry name" value="ASP_GLU_RACEMASE_2"/>
    <property type="match status" value="1"/>
</dbReference>
<dbReference type="InterPro" id="IPR033134">
    <property type="entry name" value="Asp/Glu_racemase_AS_2"/>
</dbReference>
<dbReference type="GO" id="GO:0008881">
    <property type="term" value="F:glutamate racemase activity"/>
    <property type="evidence" value="ECO:0007669"/>
    <property type="project" value="UniProtKB-UniRule"/>
</dbReference>
<feature type="binding site" evidence="7">
    <location>
        <begin position="11"/>
        <end position="12"/>
    </location>
    <ligand>
        <name>substrate</name>
    </ligand>
</feature>
<gene>
    <name evidence="7 8" type="primary">murI</name>
    <name evidence="8" type="ORF">J2I48_21750</name>
</gene>
<proteinExistence type="inferred from homology"/>
<evidence type="ECO:0000313" key="9">
    <source>
        <dbReference type="Proteomes" id="UP000664795"/>
    </source>
</evidence>
<evidence type="ECO:0000256" key="3">
    <source>
        <dbReference type="ARBA" id="ARBA00022960"/>
    </source>
</evidence>
<organism evidence="8 9">
    <name type="scientific">Fibrella aquatilis</name>
    <dbReference type="NCBI Taxonomy" id="2817059"/>
    <lineage>
        <taxon>Bacteria</taxon>
        <taxon>Pseudomonadati</taxon>
        <taxon>Bacteroidota</taxon>
        <taxon>Cytophagia</taxon>
        <taxon>Cytophagales</taxon>
        <taxon>Spirosomataceae</taxon>
        <taxon>Fibrella</taxon>
    </lineage>
</organism>
<dbReference type="GO" id="GO:0009252">
    <property type="term" value="P:peptidoglycan biosynthetic process"/>
    <property type="evidence" value="ECO:0007669"/>
    <property type="project" value="UniProtKB-UniRule"/>
</dbReference>
<evidence type="ECO:0000256" key="6">
    <source>
        <dbReference type="ARBA" id="ARBA00023316"/>
    </source>
</evidence>
<evidence type="ECO:0000256" key="2">
    <source>
        <dbReference type="ARBA" id="ARBA00013090"/>
    </source>
</evidence>
<keyword evidence="4 7" id="KW-0573">Peptidoglycan synthesis</keyword>
<name>A0A939GC29_9BACT</name>
<dbReference type="EC" id="5.1.1.3" evidence="2 7"/>
<reference evidence="8 9" key="1">
    <citation type="submission" date="2021-03" db="EMBL/GenBank/DDBJ databases">
        <title>Fibrella sp. HMF5036 genome sequencing and assembly.</title>
        <authorList>
            <person name="Kang H."/>
            <person name="Kim H."/>
            <person name="Bae S."/>
            <person name="Joh K."/>
        </authorList>
    </citation>
    <scope>NUCLEOTIDE SEQUENCE [LARGE SCALE GENOMIC DNA]</scope>
    <source>
        <strain evidence="8 9">HMF5036</strain>
    </source>
</reference>
<comment type="caution">
    <text evidence="8">The sequence shown here is derived from an EMBL/GenBank/DDBJ whole genome shotgun (WGS) entry which is preliminary data.</text>
</comment>
<comment type="function">
    <text evidence="7">Provides the (R)-glutamate required for cell wall biosynthesis.</text>
</comment>
<dbReference type="RefSeq" id="WP_207337607.1">
    <property type="nucleotide sequence ID" value="NZ_JAFMYU010000021.1"/>
</dbReference>
<dbReference type="PANTHER" id="PTHR21198:SF2">
    <property type="entry name" value="GLUTAMATE RACEMASE"/>
    <property type="match status" value="1"/>
</dbReference>
<keyword evidence="6 7" id="KW-0961">Cell wall biogenesis/degradation</keyword>
<dbReference type="SUPFAM" id="SSF53681">
    <property type="entry name" value="Aspartate/glutamate racemase"/>
    <property type="match status" value="2"/>
</dbReference>
<dbReference type="PROSITE" id="PS00923">
    <property type="entry name" value="ASP_GLU_RACEMASE_1"/>
    <property type="match status" value="1"/>
</dbReference>
<keyword evidence="9" id="KW-1185">Reference proteome</keyword>
<comment type="similarity">
    <text evidence="7">Belongs to the aspartate/glutamate racemases family.</text>
</comment>
<dbReference type="InterPro" id="IPR015942">
    <property type="entry name" value="Asp/Glu/hydantoin_racemase"/>
</dbReference>